<dbReference type="Proteomes" id="UP000799766">
    <property type="component" value="Unassembled WGS sequence"/>
</dbReference>
<dbReference type="EMBL" id="MU001692">
    <property type="protein sequence ID" value="KAF2454324.1"/>
    <property type="molecule type" value="Genomic_DNA"/>
</dbReference>
<dbReference type="AlphaFoldDB" id="A0A6A6NS93"/>
<feature type="region of interest" description="Disordered" evidence="1">
    <location>
        <begin position="48"/>
        <end position="152"/>
    </location>
</feature>
<accession>A0A6A6NS93</accession>
<name>A0A6A6NS93_9PEZI</name>
<organism evidence="2 3">
    <name type="scientific">Lineolata rhizophorae</name>
    <dbReference type="NCBI Taxonomy" id="578093"/>
    <lineage>
        <taxon>Eukaryota</taxon>
        <taxon>Fungi</taxon>
        <taxon>Dikarya</taxon>
        <taxon>Ascomycota</taxon>
        <taxon>Pezizomycotina</taxon>
        <taxon>Dothideomycetes</taxon>
        <taxon>Dothideomycetes incertae sedis</taxon>
        <taxon>Lineolatales</taxon>
        <taxon>Lineolataceae</taxon>
        <taxon>Lineolata</taxon>
    </lineage>
</organism>
<proteinExistence type="predicted"/>
<feature type="compositionally biased region" description="Basic and acidic residues" evidence="1">
    <location>
        <begin position="67"/>
        <end position="91"/>
    </location>
</feature>
<evidence type="ECO:0000256" key="1">
    <source>
        <dbReference type="SAM" id="MobiDB-lite"/>
    </source>
</evidence>
<feature type="compositionally biased region" description="Basic residues" evidence="1">
    <location>
        <begin position="135"/>
        <end position="145"/>
    </location>
</feature>
<feature type="compositionally biased region" description="Low complexity" evidence="1">
    <location>
        <begin position="48"/>
        <end position="59"/>
    </location>
</feature>
<keyword evidence="3" id="KW-1185">Reference proteome</keyword>
<evidence type="ECO:0000313" key="2">
    <source>
        <dbReference type="EMBL" id="KAF2454324.1"/>
    </source>
</evidence>
<protein>
    <submittedName>
        <fullName evidence="2">Uncharacterized protein</fullName>
    </submittedName>
</protein>
<feature type="compositionally biased region" description="Basic residues" evidence="1">
    <location>
        <begin position="102"/>
        <end position="116"/>
    </location>
</feature>
<evidence type="ECO:0000313" key="3">
    <source>
        <dbReference type="Proteomes" id="UP000799766"/>
    </source>
</evidence>
<gene>
    <name evidence="2" type="ORF">BDY21DRAFT_353644</name>
</gene>
<reference evidence="2" key="1">
    <citation type="journal article" date="2020" name="Stud. Mycol.">
        <title>101 Dothideomycetes genomes: a test case for predicting lifestyles and emergence of pathogens.</title>
        <authorList>
            <person name="Haridas S."/>
            <person name="Albert R."/>
            <person name="Binder M."/>
            <person name="Bloem J."/>
            <person name="Labutti K."/>
            <person name="Salamov A."/>
            <person name="Andreopoulos B."/>
            <person name="Baker S."/>
            <person name="Barry K."/>
            <person name="Bills G."/>
            <person name="Bluhm B."/>
            <person name="Cannon C."/>
            <person name="Castanera R."/>
            <person name="Culley D."/>
            <person name="Daum C."/>
            <person name="Ezra D."/>
            <person name="Gonzalez J."/>
            <person name="Henrissat B."/>
            <person name="Kuo A."/>
            <person name="Liang C."/>
            <person name="Lipzen A."/>
            <person name="Lutzoni F."/>
            <person name="Magnuson J."/>
            <person name="Mondo S."/>
            <person name="Nolan M."/>
            <person name="Ohm R."/>
            <person name="Pangilinan J."/>
            <person name="Park H.-J."/>
            <person name="Ramirez L."/>
            <person name="Alfaro M."/>
            <person name="Sun H."/>
            <person name="Tritt A."/>
            <person name="Yoshinaga Y."/>
            <person name="Zwiers L.-H."/>
            <person name="Turgeon B."/>
            <person name="Goodwin S."/>
            <person name="Spatafora J."/>
            <person name="Crous P."/>
            <person name="Grigoriev I."/>
        </authorList>
    </citation>
    <scope>NUCLEOTIDE SEQUENCE</scope>
    <source>
        <strain evidence="2">ATCC 16933</strain>
    </source>
</reference>
<sequence length="265" mass="28613">MRTVRGSARTIHRPCGAGKHCRSPYLQPCPCPCPRFLSGQFPTRSKISLTRSLTSQSTRHGLTRQARKMEEQKEGRKMAPPERKAVRDAEHPPACPPPSHPSRPRRRLTSAHHPARPSHPSCHRQAGLGPAPHRAAPRHRGRRFGTLRPPVPVPPSRYIHIPPLPHPQVPCRSAPIPHDHHTTILKRFPLPLLGDPRPNPTGARRAPEGACLPLLLCSLGVTGPRLCGTYGRTGGGMSDGAGQAGVGAGWICHTGGVGGRGRVVV</sequence>